<evidence type="ECO:0000313" key="17">
    <source>
        <dbReference type="EMBL" id="PCE25917.1"/>
    </source>
</evidence>
<evidence type="ECO:0000256" key="11">
    <source>
        <dbReference type="PROSITE-ProRule" id="PRU01360"/>
    </source>
</evidence>
<evidence type="ECO:0000256" key="4">
    <source>
        <dbReference type="ARBA" id="ARBA00022452"/>
    </source>
</evidence>
<feature type="signal peptide" evidence="14">
    <location>
        <begin position="1"/>
        <end position="33"/>
    </location>
</feature>
<evidence type="ECO:0000256" key="14">
    <source>
        <dbReference type="SAM" id="SignalP"/>
    </source>
</evidence>
<dbReference type="Pfam" id="PF07715">
    <property type="entry name" value="Plug"/>
    <property type="match status" value="1"/>
</dbReference>
<feature type="region of interest" description="Disordered" evidence="13">
    <location>
        <begin position="245"/>
        <end position="268"/>
    </location>
</feature>
<feature type="domain" description="TonB-dependent receptor-like beta-barrel" evidence="15">
    <location>
        <begin position="304"/>
        <end position="717"/>
    </location>
</feature>
<dbReference type="SUPFAM" id="SSF56935">
    <property type="entry name" value="Porins"/>
    <property type="match status" value="1"/>
</dbReference>
<dbReference type="NCBIfam" id="TIGR01786">
    <property type="entry name" value="TonB-hemlactrns"/>
    <property type="match status" value="1"/>
</dbReference>
<comment type="subcellular location">
    <subcellularLocation>
        <location evidence="1 11">Cell outer membrane</location>
        <topology evidence="1 11">Multi-pass membrane protein</topology>
    </subcellularLocation>
</comment>
<feature type="compositionally biased region" description="Polar residues" evidence="13">
    <location>
        <begin position="251"/>
        <end position="268"/>
    </location>
</feature>
<keyword evidence="4 11" id="KW-1134">Transmembrane beta strand</keyword>
<dbReference type="Gene3D" id="2.40.170.20">
    <property type="entry name" value="TonB-dependent receptor, beta-barrel domain"/>
    <property type="match status" value="1"/>
</dbReference>
<dbReference type="AlphaFoldDB" id="A0A2A4EYY1"/>
<evidence type="ECO:0008006" key="19">
    <source>
        <dbReference type="Google" id="ProtNLM"/>
    </source>
</evidence>
<evidence type="ECO:0000313" key="18">
    <source>
        <dbReference type="Proteomes" id="UP000218022"/>
    </source>
</evidence>
<dbReference type="RefSeq" id="WP_207556830.1">
    <property type="nucleotide sequence ID" value="NZ_MTZV01000004.1"/>
</dbReference>
<dbReference type="PANTHER" id="PTHR30069:SF29">
    <property type="entry name" value="HEMOGLOBIN AND HEMOGLOBIN-HAPTOGLOBIN-BINDING PROTEIN 1-RELATED"/>
    <property type="match status" value="1"/>
</dbReference>
<accession>A0A2A4EYY1</accession>
<dbReference type="PROSITE" id="PS52016">
    <property type="entry name" value="TONB_DEPENDENT_REC_3"/>
    <property type="match status" value="1"/>
</dbReference>
<dbReference type="InterPro" id="IPR037066">
    <property type="entry name" value="Plug_dom_sf"/>
</dbReference>
<evidence type="ECO:0000256" key="9">
    <source>
        <dbReference type="ARBA" id="ARBA00023170"/>
    </source>
</evidence>
<dbReference type="Proteomes" id="UP000218022">
    <property type="component" value="Unassembled WGS sequence"/>
</dbReference>
<evidence type="ECO:0000256" key="2">
    <source>
        <dbReference type="ARBA" id="ARBA00009810"/>
    </source>
</evidence>
<evidence type="ECO:0000256" key="7">
    <source>
        <dbReference type="ARBA" id="ARBA00023077"/>
    </source>
</evidence>
<gene>
    <name evidence="17" type="ORF">BWP39_15420</name>
</gene>
<protein>
    <recommendedName>
        <fullName evidence="19">Hemoglobin/transferrin/lactoferrin receptor protein</fullName>
    </recommendedName>
</protein>
<dbReference type="GO" id="GO:0044718">
    <property type="term" value="P:siderophore transmembrane transport"/>
    <property type="evidence" value="ECO:0007669"/>
    <property type="project" value="TreeGrafter"/>
</dbReference>
<keyword evidence="7 12" id="KW-0798">TonB box</keyword>
<dbReference type="InterPro" id="IPR011276">
    <property type="entry name" value="TonB_haem/Hb_rcpt"/>
</dbReference>
<dbReference type="GO" id="GO:0015232">
    <property type="term" value="F:heme transmembrane transporter activity"/>
    <property type="evidence" value="ECO:0007669"/>
    <property type="project" value="InterPro"/>
</dbReference>
<dbReference type="GO" id="GO:0015344">
    <property type="term" value="F:siderophore uptake transmembrane transporter activity"/>
    <property type="evidence" value="ECO:0007669"/>
    <property type="project" value="TreeGrafter"/>
</dbReference>
<evidence type="ECO:0000256" key="10">
    <source>
        <dbReference type="ARBA" id="ARBA00023237"/>
    </source>
</evidence>
<keyword evidence="8 11" id="KW-0472">Membrane</keyword>
<sequence>MHHIHLARRPLSAMLSGVVSIGVIGASSAHVYAATDATTPPQDNTPTPRNERMLDPVTVTTTRTATSQSHTAASVSVITADDLEEQQATDIKDALRYEPGVTVRRTAYRPVSAAQGGGRDGDSSINIRGLEGNRILLMEDGIRLPYSFSFGPLEAGRGDYADIGTLERLEILRGPASTLYGSDGLTGAVNFITKNPQDLLDTYGKKTYFSVRPNYDSSDRSFGATVSAAGGNDLVQGMVIADGRRGHELDSNGSNNSAGPNRTTANPQDTYTETLLGKLVVKPTAHDTFKFTAETVRQRIDTNVLSAINPPTTLGLTDNSKLERNRYSLDYDFNDDSARFFQTAHVQFYYQDASQNQKSYETRGSQPSRSRDNEYKERLFGGSAFAESRFRTGILTHKLLYGGDGSIDRITNLRNGTVPGVGEAPFPNKAFPDTDYRLLGAFVQDQISYGALTVTPGLRFDTYRLSAKTGDPRYLGTPVSSSDSALSPRLAVLYEVSPALIPYAQYAHGFRAPSPDQVNNSFANPVFGYTSIGNPNLKPETSDTFEIGLRGKLGTGLGPLRYSAAAFTGRYRDFISQQVIGGTGRPNNPLVFQYVNYAKASIHGFEGRAEWMLPHGFSVKTAMAFTKGSVDNNGTPSLPLDTINPFSAVFGVRYEPSERWFAQADLLYQAAKKSSDITPKNCNSQTCFAPPSSLVVDLRGGYRFSKHVIGYAGIYNLFDRRYWNWSDVRGIADASPIKDAYTAPGRNLTVSMKVDF</sequence>
<dbReference type="InterPro" id="IPR039426">
    <property type="entry name" value="TonB-dep_rcpt-like"/>
</dbReference>
<proteinExistence type="inferred from homology"/>
<dbReference type="Gene3D" id="2.170.130.10">
    <property type="entry name" value="TonB-dependent receptor, plug domain"/>
    <property type="match status" value="1"/>
</dbReference>
<evidence type="ECO:0000256" key="6">
    <source>
        <dbReference type="ARBA" id="ARBA00022729"/>
    </source>
</evidence>
<dbReference type="InterPro" id="IPR036942">
    <property type="entry name" value="Beta-barrel_TonB_sf"/>
</dbReference>
<dbReference type="PANTHER" id="PTHR30069">
    <property type="entry name" value="TONB-DEPENDENT OUTER MEMBRANE RECEPTOR"/>
    <property type="match status" value="1"/>
</dbReference>
<keyword evidence="3 11" id="KW-0813">Transport</keyword>
<evidence type="ECO:0000256" key="13">
    <source>
        <dbReference type="SAM" id="MobiDB-lite"/>
    </source>
</evidence>
<evidence type="ECO:0000256" key="3">
    <source>
        <dbReference type="ARBA" id="ARBA00022448"/>
    </source>
</evidence>
<keyword evidence="9" id="KW-0675">Receptor</keyword>
<dbReference type="Pfam" id="PF00593">
    <property type="entry name" value="TonB_dep_Rec_b-barrel"/>
    <property type="match status" value="1"/>
</dbReference>
<keyword evidence="5 11" id="KW-0812">Transmembrane</keyword>
<evidence type="ECO:0000256" key="1">
    <source>
        <dbReference type="ARBA" id="ARBA00004571"/>
    </source>
</evidence>
<evidence type="ECO:0000259" key="16">
    <source>
        <dbReference type="Pfam" id="PF07715"/>
    </source>
</evidence>
<comment type="similarity">
    <text evidence="2 11 12">Belongs to the TonB-dependent receptor family.</text>
</comment>
<dbReference type="EMBL" id="MTZV01000004">
    <property type="protein sequence ID" value="PCE25917.1"/>
    <property type="molecule type" value="Genomic_DNA"/>
</dbReference>
<dbReference type="InterPro" id="IPR010949">
    <property type="entry name" value="TonB_Hb/transfer/lactofer_rcpt"/>
</dbReference>
<dbReference type="CDD" id="cd01347">
    <property type="entry name" value="ligand_gated_channel"/>
    <property type="match status" value="1"/>
</dbReference>
<name>A0A2A4EYY1_9BURK</name>
<dbReference type="InterPro" id="IPR000531">
    <property type="entry name" value="Beta-barrel_TonB"/>
</dbReference>
<evidence type="ECO:0000259" key="15">
    <source>
        <dbReference type="Pfam" id="PF00593"/>
    </source>
</evidence>
<keyword evidence="10 11" id="KW-0998">Cell outer membrane</keyword>
<organism evidence="17 18">
    <name type="scientific">Paraburkholderia acidicola</name>
    <dbReference type="NCBI Taxonomy" id="1912599"/>
    <lineage>
        <taxon>Bacteria</taxon>
        <taxon>Pseudomonadati</taxon>
        <taxon>Pseudomonadota</taxon>
        <taxon>Betaproteobacteria</taxon>
        <taxon>Burkholderiales</taxon>
        <taxon>Burkholderiaceae</taxon>
        <taxon>Paraburkholderia</taxon>
    </lineage>
</organism>
<dbReference type="InterPro" id="IPR012910">
    <property type="entry name" value="Plug_dom"/>
</dbReference>
<dbReference type="GO" id="GO:0009279">
    <property type="term" value="C:cell outer membrane"/>
    <property type="evidence" value="ECO:0007669"/>
    <property type="project" value="UniProtKB-SubCell"/>
</dbReference>
<feature type="chain" id="PRO_5013082204" description="Hemoglobin/transferrin/lactoferrin receptor protein" evidence="14">
    <location>
        <begin position="34"/>
        <end position="756"/>
    </location>
</feature>
<reference evidence="17 18" key="1">
    <citation type="submission" date="2017-01" db="EMBL/GenBank/DDBJ databases">
        <title>Whole-Genome Shotgun Sequencing of Two beta-Proteobacterial Species in Search of the Bulgecin Biosynthetic Cluster.</title>
        <authorList>
            <person name="Horsman M.E."/>
            <person name="Marous D.R."/>
            <person name="Li R."/>
            <person name="Oliver R.A."/>
            <person name="Byun B."/>
            <person name="Emrich S.J."/>
            <person name="Boggess B."/>
            <person name="Townsend C.A."/>
            <person name="Mobashery S."/>
        </authorList>
    </citation>
    <scope>NUCLEOTIDE SEQUENCE [LARGE SCALE GENOMIC DNA]</scope>
    <source>
        <strain evidence="17 18">ATCC 31363</strain>
    </source>
</reference>
<dbReference type="NCBIfam" id="TIGR01785">
    <property type="entry name" value="TonB-hemin"/>
    <property type="match status" value="1"/>
</dbReference>
<keyword evidence="6 14" id="KW-0732">Signal</keyword>
<evidence type="ECO:0000256" key="12">
    <source>
        <dbReference type="RuleBase" id="RU003357"/>
    </source>
</evidence>
<evidence type="ECO:0000256" key="5">
    <source>
        <dbReference type="ARBA" id="ARBA00022692"/>
    </source>
</evidence>
<comment type="caution">
    <text evidence="17">The sequence shown here is derived from an EMBL/GenBank/DDBJ whole genome shotgun (WGS) entry which is preliminary data.</text>
</comment>
<evidence type="ECO:0000256" key="8">
    <source>
        <dbReference type="ARBA" id="ARBA00023136"/>
    </source>
</evidence>
<feature type="domain" description="TonB-dependent receptor plug" evidence="16">
    <location>
        <begin position="68"/>
        <end position="188"/>
    </location>
</feature>